<evidence type="ECO:0000313" key="1">
    <source>
        <dbReference type="EMBL" id="KAJ1680266.1"/>
    </source>
</evidence>
<sequence length="229" mass="27371">MNKVDNERKKLLELLNELKKENEEREENQRQEGQREDERTKIAEFIANSIVDETTENEKEDKVSEGVVVDNNDDNDGIQSENGDEKKEHKETKEGGNERKIEEENKEEKIDYRPDERMRILKRGLNKKEEEMLKKFGRRNFDFPFVTKAAIIAKDIIKNDEDIIYFSKNRKDNRLRIREDGIRDMLREHLNDLELMYEEKHLTEPPLRDIINPSSDKKKNNDNWTPPED</sequence>
<dbReference type="EMBL" id="JAMZIH010000012">
    <property type="protein sequence ID" value="KAJ1680266.1"/>
    <property type="molecule type" value="Genomic_DNA"/>
</dbReference>
<keyword evidence="2" id="KW-1185">Reference proteome</keyword>
<evidence type="ECO:0000313" key="2">
    <source>
        <dbReference type="Proteomes" id="UP001145114"/>
    </source>
</evidence>
<proteinExistence type="predicted"/>
<gene>
    <name evidence="1" type="ORF">EV182_000345</name>
</gene>
<accession>A0ACC1HX71</accession>
<organism evidence="1 2">
    <name type="scientific">Spiromyces aspiralis</name>
    <dbReference type="NCBI Taxonomy" id="68401"/>
    <lineage>
        <taxon>Eukaryota</taxon>
        <taxon>Fungi</taxon>
        <taxon>Fungi incertae sedis</taxon>
        <taxon>Zoopagomycota</taxon>
        <taxon>Kickxellomycotina</taxon>
        <taxon>Kickxellomycetes</taxon>
        <taxon>Kickxellales</taxon>
        <taxon>Kickxellaceae</taxon>
        <taxon>Spiromyces</taxon>
    </lineage>
</organism>
<protein>
    <submittedName>
        <fullName evidence="1">Uncharacterized protein</fullName>
    </submittedName>
</protein>
<dbReference type="Proteomes" id="UP001145114">
    <property type="component" value="Unassembled WGS sequence"/>
</dbReference>
<reference evidence="1" key="1">
    <citation type="submission" date="2022-06" db="EMBL/GenBank/DDBJ databases">
        <title>Phylogenomic reconstructions and comparative analyses of Kickxellomycotina fungi.</title>
        <authorList>
            <person name="Reynolds N.K."/>
            <person name="Stajich J.E."/>
            <person name="Barry K."/>
            <person name="Grigoriev I.V."/>
            <person name="Crous P."/>
            <person name="Smith M.E."/>
        </authorList>
    </citation>
    <scope>NUCLEOTIDE SEQUENCE</scope>
    <source>
        <strain evidence="1">RSA 2271</strain>
    </source>
</reference>
<comment type="caution">
    <text evidence="1">The sequence shown here is derived from an EMBL/GenBank/DDBJ whole genome shotgun (WGS) entry which is preliminary data.</text>
</comment>
<name>A0ACC1HX71_9FUNG</name>